<dbReference type="RefSeq" id="WP_110462144.1">
    <property type="nucleotide sequence ID" value="NZ_QKMR01000011.1"/>
</dbReference>
<keyword evidence="4" id="KW-1185">Reference proteome</keyword>
<gene>
    <name evidence="3" type="ORF">LY28_02118</name>
</gene>
<feature type="chain" id="PRO_5016274229" evidence="1">
    <location>
        <begin position="27"/>
        <end position="650"/>
    </location>
</feature>
<sequence>MNKIKAIICIIAAVAVFTACFSNTYAADYEKMNIELKIGSGTGKINGNTSKVEKPYIENKTVMVPLSWVVVAIGAEINRKAGSKIEIIYGELNAELTISSKTYIANSESRKLTAAPVIKNGSTMVPLEFIKENFPVSVTEDTKKGDIKIILEDDGALTDLSFLTGGISSKKIGNSYYGWSLSIPSGSRMVSNNYKSNNIGIMNESRNLYLYVSVEYKKDMDLEALFDSVDMYESNIRESKLDLKADIPYFQYTALSSYNEASRVKVFEKGEFFYFIEITSDDEFITPEKLMTDKYYDNIVNSFDLSYKGNEKGIEDISKVKDGRAGFYNYISLSSTSKYLVWSMDIPVEWEDSSSFVDPMSTSFSLDNRHYMKVTAKTIDEGADLSQYADEIKKHYDKYFNPKIYSYIGSDSMTIAGLEAQNLKFSLKYGDNVYHVDELYFIKDGFVYEISIYLSEKDYETTIKDFIDTVDKMSFYTVNKQKYQKDMELFESKYSGIRVSQQDDIFKYVNKQYSWSANIPGYWQKYSYYDDSEISFVNEDTAAAVTISAVEKDSYYEADSIEEALGMDIIEMIYEVKPAISITNERGLQVKNYTYRIEDPEDNIYTTIIFKVLEKGDYTYCFKSQMYDLNATDSAVAEVNDIWKSFEMTD</sequence>
<comment type="caution">
    <text evidence="3">The sequence shown here is derived from an EMBL/GenBank/DDBJ whole genome shotgun (WGS) entry which is preliminary data.</text>
</comment>
<feature type="signal peptide" evidence="1">
    <location>
        <begin position="1"/>
        <end position="26"/>
    </location>
</feature>
<evidence type="ECO:0000256" key="1">
    <source>
        <dbReference type="SAM" id="SignalP"/>
    </source>
</evidence>
<dbReference type="OrthoDB" id="1736367at2"/>
<feature type="domain" description="Copper amine oxidase-like N-terminal" evidence="2">
    <location>
        <begin position="45"/>
        <end position="149"/>
    </location>
</feature>
<dbReference type="Proteomes" id="UP000248132">
    <property type="component" value="Unassembled WGS sequence"/>
</dbReference>
<proteinExistence type="predicted"/>
<dbReference type="PROSITE" id="PS51257">
    <property type="entry name" value="PROKAR_LIPOPROTEIN"/>
    <property type="match status" value="1"/>
</dbReference>
<name>A0A318XP91_9FIRM</name>
<reference evidence="3 4" key="1">
    <citation type="submission" date="2018-06" db="EMBL/GenBank/DDBJ databases">
        <title>Genomic Encyclopedia of Type Strains, Phase I: the one thousand microbial genomes (KMG-I) project.</title>
        <authorList>
            <person name="Kyrpides N."/>
        </authorList>
    </citation>
    <scope>NUCLEOTIDE SEQUENCE [LARGE SCALE GENOMIC DNA]</scope>
    <source>
        <strain evidence="3 4">DSM 19573</strain>
    </source>
</reference>
<protein>
    <submittedName>
        <fullName evidence="3">Copper amine oxidase-like protein</fullName>
    </submittedName>
</protein>
<evidence type="ECO:0000313" key="3">
    <source>
        <dbReference type="EMBL" id="PYG87448.1"/>
    </source>
</evidence>
<organism evidence="3 4">
    <name type="scientific">Ruminiclostridium sufflavum DSM 19573</name>
    <dbReference type="NCBI Taxonomy" id="1121337"/>
    <lineage>
        <taxon>Bacteria</taxon>
        <taxon>Bacillati</taxon>
        <taxon>Bacillota</taxon>
        <taxon>Clostridia</taxon>
        <taxon>Eubacteriales</taxon>
        <taxon>Oscillospiraceae</taxon>
        <taxon>Ruminiclostridium</taxon>
    </lineage>
</organism>
<dbReference type="Gene3D" id="3.30.457.10">
    <property type="entry name" value="Copper amine oxidase-like, N-terminal domain"/>
    <property type="match status" value="2"/>
</dbReference>
<dbReference type="SUPFAM" id="SSF55383">
    <property type="entry name" value="Copper amine oxidase, domain N"/>
    <property type="match status" value="1"/>
</dbReference>
<accession>A0A318XP91</accession>
<evidence type="ECO:0000259" key="2">
    <source>
        <dbReference type="Pfam" id="PF07833"/>
    </source>
</evidence>
<dbReference type="EMBL" id="QKMR01000011">
    <property type="protein sequence ID" value="PYG87448.1"/>
    <property type="molecule type" value="Genomic_DNA"/>
</dbReference>
<keyword evidence="1" id="KW-0732">Signal</keyword>
<dbReference type="InterPro" id="IPR012854">
    <property type="entry name" value="Cu_amine_oxidase-like_N"/>
</dbReference>
<dbReference type="Pfam" id="PF07833">
    <property type="entry name" value="Cu_amine_oxidN1"/>
    <property type="match status" value="1"/>
</dbReference>
<evidence type="ECO:0000313" key="4">
    <source>
        <dbReference type="Proteomes" id="UP000248132"/>
    </source>
</evidence>
<dbReference type="InterPro" id="IPR036582">
    <property type="entry name" value="Mao_N_sf"/>
</dbReference>
<dbReference type="AlphaFoldDB" id="A0A318XP91"/>
<dbReference type="Gene3D" id="3.40.1000.10">
    <property type="entry name" value="Mog1/PsbP, alpha/beta/alpha sandwich"/>
    <property type="match status" value="1"/>
</dbReference>